<organism evidence="2 3">
    <name type="scientific">Senegalia massiliensis</name>
    <dbReference type="NCBI Taxonomy" id="1720316"/>
    <lineage>
        <taxon>Bacteria</taxon>
        <taxon>Bacillati</taxon>
        <taxon>Bacillota</taxon>
        <taxon>Clostridia</taxon>
        <taxon>Eubacteriales</taxon>
        <taxon>Clostridiaceae</taxon>
        <taxon>Senegalia</taxon>
    </lineage>
</organism>
<evidence type="ECO:0000256" key="1">
    <source>
        <dbReference type="SAM" id="MobiDB-lite"/>
    </source>
</evidence>
<name>A0A845QZI4_9CLOT</name>
<evidence type="ECO:0000313" key="3">
    <source>
        <dbReference type="Proteomes" id="UP000467132"/>
    </source>
</evidence>
<comment type="caution">
    <text evidence="2">The sequence shown here is derived from an EMBL/GenBank/DDBJ whole genome shotgun (WGS) entry which is preliminary data.</text>
</comment>
<protein>
    <submittedName>
        <fullName evidence="2">Uncharacterized protein</fullName>
    </submittedName>
</protein>
<dbReference type="RefSeq" id="WP_160198049.1">
    <property type="nucleotide sequence ID" value="NZ_QXXA01000013.1"/>
</dbReference>
<dbReference type="AlphaFoldDB" id="A0A845QZI4"/>
<keyword evidence="3" id="KW-1185">Reference proteome</keyword>
<evidence type="ECO:0000313" key="2">
    <source>
        <dbReference type="EMBL" id="NBI07580.1"/>
    </source>
</evidence>
<proteinExistence type="predicted"/>
<dbReference type="OrthoDB" id="1937874at2"/>
<dbReference type="EMBL" id="QXXA01000013">
    <property type="protein sequence ID" value="NBI07580.1"/>
    <property type="molecule type" value="Genomic_DNA"/>
</dbReference>
<gene>
    <name evidence="2" type="ORF">D3Z33_12030</name>
</gene>
<dbReference type="Proteomes" id="UP000467132">
    <property type="component" value="Unassembled WGS sequence"/>
</dbReference>
<accession>A0A845QZI4</accession>
<sequence length="1186" mass="136055">MKFRKIIITFIIMMLITTISPHQYMNTSYGYSSSDNDPTNFYSWANSYLGTDKAYYVKSTDEIKFVSRGIMDSSAYYRWGTEGYQVRVRLDNGKVLWTIIPFGHKGFIEKEEISGKYIYTLKRLKWKSGSNSLMSTLKKEFVDTGKITQSELNTVGLGDIRFDAVFVLKLDGRDQGYLRSNGTISGNLYLTDGRYKSPPYVYDSNAIKFNNAVPRLTSVDKKQGSNGYTGMRGSAPWSSNSKKSMADRMDISVVTDSTDNNPPNLWYSPNSKGWTNQDVTVTIRASDDYGVDNVSYRYYKSGYNSGYKRGNNGTKVTFYSEGIWRITGTAKDYSGHSTSKTSGYYKIDKTDPGGTFSPNSSSWRNSNLTVNFNPSDSGGSGVYRWRYKVYKNGSWGNYSSYINGDTSKNITLSTEGKNRIYVAVYDNAGNSKGLYSGHYYIDKTSPEHYSHSITGERYRKGNDYWIRPNESVKYKMRGYDSLSGIRYSYGRFTSSGVDSRSQHDWNNSSTHNNHFMKSNYLEFVSANETYESGSHKEIEWTIKPKNYSSNYEKDYDAQYYYRDNAGNNVGYTDTGMNLRVDGSRPYHLSDEIIGARYIDENNYWVRQSDKLKIRVKGQDDRSGLKLTYLSLNNHKNRAYTYWEGNYSEYVKDSSDFSIPSGRVIDGNGAAKEYEFDVNVNTSQDIDSNVKYLYKDNVDYYTYDYANNNKWENTNKIIKVDNTKPSGTYSPTSLNWTNSNQTISFNPSDSRSGVQKWRYRLSSDDGNNYGSWSSWIIGDTTSNISLESEGTWKIQAEVIDNVGLSNIVTSGTYEIDQSLPEHISHSITGHRYKNSNDYWVQPNDTIKYKLRGYDKDSGIWISYARLYADGVDARSKHNWSNTSTHNDYFKTSLYIDFDSAIETYESSGYREVEWTIKTKENSTDNEKDYDMQYYYIDYADNHLGYGSTGMNLRIDNTKPDIHISQTEGILLPTDEIQLNASDNRSGVKKIQYKWLKTSSKQTDFTDFTTHSGGNNINKPSHGEGYYLHVIATDNVGISRYNVYGEYNNYEIYLKNYRITDMVNHQDYGYIYPIPKDDLFVYYKAGYYVTFRIDAIGDPQEVIAEMDINSIPDGNIKMKIVEDDGVWTTWEGEYYSDVNTSEGSMISTDITAYKDSIIYNYNSHELWDGEILKIKGNAIKDTKINRTN</sequence>
<reference evidence="2 3" key="1">
    <citation type="submission" date="2018-08" db="EMBL/GenBank/DDBJ databases">
        <title>Murine metabolic-syndrome-specific gut microbial biobank.</title>
        <authorList>
            <person name="Liu C."/>
        </authorList>
    </citation>
    <scope>NUCLEOTIDE SEQUENCE [LARGE SCALE GENOMIC DNA]</scope>
    <source>
        <strain evidence="2 3">583</strain>
    </source>
</reference>
<feature type="region of interest" description="Disordered" evidence="1">
    <location>
        <begin position="220"/>
        <end position="242"/>
    </location>
</feature>